<gene>
    <name evidence="1" type="ORF">LMG29542_02212</name>
</gene>
<evidence type="ECO:0000313" key="2">
    <source>
        <dbReference type="Proteomes" id="UP000494363"/>
    </source>
</evidence>
<protein>
    <submittedName>
        <fullName evidence="1">Uncharacterized protein</fullName>
    </submittedName>
</protein>
<organism evidence="1 2">
    <name type="scientific">Paraburkholderia humisilvae</name>
    <dbReference type="NCBI Taxonomy" id="627669"/>
    <lineage>
        <taxon>Bacteria</taxon>
        <taxon>Pseudomonadati</taxon>
        <taxon>Pseudomonadota</taxon>
        <taxon>Betaproteobacteria</taxon>
        <taxon>Burkholderiales</taxon>
        <taxon>Burkholderiaceae</taxon>
        <taxon>Paraburkholderia</taxon>
    </lineage>
</organism>
<dbReference type="EMBL" id="CADIKH010000009">
    <property type="protein sequence ID" value="CAB3753988.1"/>
    <property type="molecule type" value="Genomic_DNA"/>
</dbReference>
<sequence length="342" mass="37113">MNEKKMPETQELAVETLRVGDQVDLKSCPFLKGHAAAESEYAVVESIERETPNCLAVGYEGIDVVGYPVGTRLTVSPLTIASRKLPEARTLRINVRQVSKVLADFEDEGVAGIYAVILPVLSRSPSDAKRASIALDIFRARQCIGCLDDFEIEVIDEQNNVIDQDSDHVVYPGSLDGHVQRISDKPVTGSELKVPHASVRDAAQRLLNAFGGDAPSWLREEVVALESALAREVETDERSVPAQHRNAVKIESGCDEEEQLSSFQNGTLQSFGKGLAVTIQVHVQVPPELAECSEAEAQNYLREKLEAASATAGGALKFDARIGVSCERARELSRASSLSADM</sequence>
<reference evidence="1 2" key="1">
    <citation type="submission" date="2020-04" db="EMBL/GenBank/DDBJ databases">
        <authorList>
            <person name="De Canck E."/>
        </authorList>
    </citation>
    <scope>NUCLEOTIDE SEQUENCE [LARGE SCALE GENOMIC DNA]</scope>
    <source>
        <strain evidence="1 2">LMG 29542</strain>
    </source>
</reference>
<dbReference type="RefSeq" id="WP_175226473.1">
    <property type="nucleotide sequence ID" value="NZ_CADIKH010000009.1"/>
</dbReference>
<keyword evidence="2" id="KW-1185">Reference proteome</keyword>
<dbReference type="Proteomes" id="UP000494363">
    <property type="component" value="Unassembled WGS sequence"/>
</dbReference>
<dbReference type="AlphaFoldDB" id="A0A6J5DIP5"/>
<name>A0A6J5DIP5_9BURK</name>
<evidence type="ECO:0000313" key="1">
    <source>
        <dbReference type="EMBL" id="CAB3753988.1"/>
    </source>
</evidence>
<proteinExistence type="predicted"/>
<accession>A0A6J5DIP5</accession>